<dbReference type="GO" id="GO:0003824">
    <property type="term" value="F:catalytic activity"/>
    <property type="evidence" value="ECO:0007669"/>
    <property type="project" value="InterPro"/>
</dbReference>
<dbReference type="GO" id="GO:0061343">
    <property type="term" value="P:cell adhesion involved in heart morphogenesis"/>
    <property type="evidence" value="ECO:0007669"/>
    <property type="project" value="TreeGrafter"/>
</dbReference>
<dbReference type="InterPro" id="IPR036691">
    <property type="entry name" value="Endo/exonu/phosph_ase_sf"/>
</dbReference>
<keyword evidence="3" id="KW-1185">Reference proteome</keyword>
<protein>
    <recommendedName>
        <fullName evidence="1">Endonuclease/exonuclease/phosphatase domain-containing protein</fullName>
    </recommendedName>
</protein>
<feature type="domain" description="Endonuclease/exonuclease/phosphatase" evidence="1">
    <location>
        <begin position="49"/>
        <end position="146"/>
    </location>
</feature>
<dbReference type="InterPro" id="IPR005135">
    <property type="entry name" value="Endo/exonuclease/phosphatase"/>
</dbReference>
<name>A0AA38M1L6_9CUCU</name>
<dbReference type="Gene3D" id="3.60.10.10">
    <property type="entry name" value="Endonuclease/exonuclease/phosphatase"/>
    <property type="match status" value="1"/>
</dbReference>
<dbReference type="Pfam" id="PF14529">
    <property type="entry name" value="Exo_endo_phos_2"/>
    <property type="match status" value="1"/>
</dbReference>
<sequence>MNVFRGGGVLLAARQPVAVYSLDLSSKGFNDLQFTDLLGVKCSLGQVSLYIFVVYIQPGACTDEFELLFDLLGNLPDLYNRRVIIVGDFNISDYDFTSSRASNCSRKSSILQNFLQFGEYQQYNNVGNINGRCLDLVISNFNCTVQKSADPMLKEDNHHPSLLITSTIRDNKLKHINTNNSQPKQWNFRKADFPSLYKSINDTDWSSLKNIHNVNTACSYLYDKINTAINSHVPKSSYRRNSNFPSWFTPVIIGKLKRKWKLLRKFRQTGNTETHDEFKRIRTEIKKDVKTAYSSYISDERDTPLAVGTFDLGGACALHLKKRAPSACRIAA</sequence>
<dbReference type="PANTHER" id="PTHR33395:SF22">
    <property type="entry name" value="REVERSE TRANSCRIPTASE DOMAIN-CONTAINING PROTEIN"/>
    <property type="match status" value="1"/>
</dbReference>
<dbReference type="AlphaFoldDB" id="A0AA38M1L6"/>
<dbReference type="PANTHER" id="PTHR33395">
    <property type="entry name" value="TRANSCRIPTASE, PUTATIVE-RELATED-RELATED"/>
    <property type="match status" value="1"/>
</dbReference>
<evidence type="ECO:0000259" key="1">
    <source>
        <dbReference type="Pfam" id="PF14529"/>
    </source>
</evidence>
<evidence type="ECO:0000313" key="2">
    <source>
        <dbReference type="EMBL" id="KAJ3640448.1"/>
    </source>
</evidence>
<dbReference type="SUPFAM" id="SSF56219">
    <property type="entry name" value="DNase I-like"/>
    <property type="match status" value="1"/>
</dbReference>
<dbReference type="GO" id="GO:0031012">
    <property type="term" value="C:extracellular matrix"/>
    <property type="evidence" value="ECO:0007669"/>
    <property type="project" value="TreeGrafter"/>
</dbReference>
<dbReference type="GO" id="GO:0007508">
    <property type="term" value="P:larval heart development"/>
    <property type="evidence" value="ECO:0007669"/>
    <property type="project" value="TreeGrafter"/>
</dbReference>
<gene>
    <name evidence="2" type="ORF">Zmor_003742</name>
</gene>
<dbReference type="Proteomes" id="UP001168821">
    <property type="component" value="Unassembled WGS sequence"/>
</dbReference>
<organism evidence="2 3">
    <name type="scientific">Zophobas morio</name>
    <dbReference type="NCBI Taxonomy" id="2755281"/>
    <lineage>
        <taxon>Eukaryota</taxon>
        <taxon>Metazoa</taxon>
        <taxon>Ecdysozoa</taxon>
        <taxon>Arthropoda</taxon>
        <taxon>Hexapoda</taxon>
        <taxon>Insecta</taxon>
        <taxon>Pterygota</taxon>
        <taxon>Neoptera</taxon>
        <taxon>Endopterygota</taxon>
        <taxon>Coleoptera</taxon>
        <taxon>Polyphaga</taxon>
        <taxon>Cucujiformia</taxon>
        <taxon>Tenebrionidae</taxon>
        <taxon>Zophobas</taxon>
    </lineage>
</organism>
<evidence type="ECO:0000313" key="3">
    <source>
        <dbReference type="Proteomes" id="UP001168821"/>
    </source>
</evidence>
<accession>A0AA38M1L6</accession>
<dbReference type="EMBL" id="JALNTZ010000010">
    <property type="protein sequence ID" value="KAJ3640448.1"/>
    <property type="molecule type" value="Genomic_DNA"/>
</dbReference>
<comment type="caution">
    <text evidence="2">The sequence shown here is derived from an EMBL/GenBank/DDBJ whole genome shotgun (WGS) entry which is preliminary data.</text>
</comment>
<proteinExistence type="predicted"/>
<reference evidence="2" key="1">
    <citation type="journal article" date="2023" name="G3 (Bethesda)">
        <title>Whole genome assemblies of Zophobas morio and Tenebrio molitor.</title>
        <authorList>
            <person name="Kaur S."/>
            <person name="Stinson S.A."/>
            <person name="diCenzo G.C."/>
        </authorList>
    </citation>
    <scope>NUCLEOTIDE SEQUENCE</scope>
    <source>
        <strain evidence="2">QUZm001</strain>
    </source>
</reference>